<organism evidence="2 3">
    <name type="scientific">Chaetoceros tenuissimus</name>
    <dbReference type="NCBI Taxonomy" id="426638"/>
    <lineage>
        <taxon>Eukaryota</taxon>
        <taxon>Sar</taxon>
        <taxon>Stramenopiles</taxon>
        <taxon>Ochrophyta</taxon>
        <taxon>Bacillariophyta</taxon>
        <taxon>Coscinodiscophyceae</taxon>
        <taxon>Chaetocerotophycidae</taxon>
        <taxon>Chaetocerotales</taxon>
        <taxon>Chaetocerotaceae</taxon>
        <taxon>Chaetoceros</taxon>
    </lineage>
</organism>
<gene>
    <name evidence="2" type="ORF">CTEN210_06485</name>
</gene>
<comment type="caution">
    <text evidence="2">The sequence shown here is derived from an EMBL/GenBank/DDBJ whole genome shotgun (WGS) entry which is preliminary data.</text>
</comment>
<dbReference type="EMBL" id="BLLK01000038">
    <property type="protein sequence ID" value="GFH50009.1"/>
    <property type="molecule type" value="Genomic_DNA"/>
</dbReference>
<keyword evidence="3" id="KW-1185">Reference proteome</keyword>
<dbReference type="AlphaFoldDB" id="A0AAD3CSS1"/>
<dbReference type="InterPro" id="IPR019198">
    <property type="entry name" value="Beta_propeller_containing"/>
</dbReference>
<reference evidence="2 3" key="1">
    <citation type="journal article" date="2021" name="Sci. Rep.">
        <title>The genome of the diatom Chaetoceros tenuissimus carries an ancient integrated fragment of an extant virus.</title>
        <authorList>
            <person name="Hongo Y."/>
            <person name="Kimura K."/>
            <person name="Takaki Y."/>
            <person name="Yoshida Y."/>
            <person name="Baba S."/>
            <person name="Kobayashi G."/>
            <person name="Nagasaki K."/>
            <person name="Hano T."/>
            <person name="Tomaru Y."/>
        </authorList>
    </citation>
    <scope>NUCLEOTIDE SEQUENCE [LARGE SCALE GENOMIC DNA]</scope>
    <source>
        <strain evidence="2 3">NIES-3715</strain>
    </source>
</reference>
<feature type="chain" id="PRO_5042273488" evidence="1">
    <location>
        <begin position="18"/>
        <end position="792"/>
    </location>
</feature>
<name>A0AAD3CSS1_9STRA</name>
<evidence type="ECO:0000256" key="1">
    <source>
        <dbReference type="SAM" id="SignalP"/>
    </source>
</evidence>
<evidence type="ECO:0000313" key="3">
    <source>
        <dbReference type="Proteomes" id="UP001054902"/>
    </source>
</evidence>
<protein>
    <submittedName>
        <fullName evidence="2">Uncharacterized protein</fullName>
    </submittedName>
</protein>
<sequence length="792" mass="88448">MKFLFAASAALLPTSFAIEVPVKKYLRSALSVLSPSDRGLGSTDDWCPGFTDQFCIKTGNPTDEGPVEYHADFTVSPLNSDGKYDWVVEFSSTNNADFVSNLSTGTDPIMLKYAIIPADSSASDTADTETTETDFGTNNQVQGVDEADLVKSDGDYIYAAYGNQVKIWRKDGNHTLVKPIVIPEEDDDGIGICDSTVEEEEEEVEYCYDRAHRYWYAWWYDPTPIKIQGLMLHQDRLVVIASSDYTLKANGQDAQKYLANDKQTRVFIYDISKNVDGVPNMDLVLRKDLQGKFQTGRSIEEAGHIVTHSNVALEPILRKTLHPYGDNKDILSDLCETEYREAAYQVLMDNVEDIADGLTLELAYMLGVDETDCTKLSKLALMLKQAKGKTDVLPTFTTSSILKKLTAVHSFDILQAPIVGENATPRLGTSSSAIFFSAPSYTNNVYASTTKIVVAGDTYVQNATTGDYDEHTILLVYDLDGTTSTPISIGDIPGSLLNQFSMDHAIVDGVDYLRVATTSWGKWGWIEDEERWGQTVLSESQVSVLKMETANGVMEIVGQQKEIGLGERIFACRFYGDKAYVVTFRQIDPFYTLNMTDPTNPFIAGELKIPGFSNYLHPVTDNLILSIGRAATDEGRQLGLKIELFNVTNFSQPESVNQYVEEDDSAGSDAQFDHRAFRYLTESQLLIVPLNINAYCGWKEAFDGFVVYDVDWTKDFSKKFNISHIDGYDLCGCWSEYTLSPRSLVFEGDVMTLKGHSVKSTDLDNGEEYWSFEVDDGLSKCFYSWYPMPRVF</sequence>
<evidence type="ECO:0000313" key="2">
    <source>
        <dbReference type="EMBL" id="GFH50009.1"/>
    </source>
</evidence>
<dbReference type="Proteomes" id="UP001054902">
    <property type="component" value="Unassembled WGS sequence"/>
</dbReference>
<accession>A0AAD3CSS1</accession>
<feature type="signal peptide" evidence="1">
    <location>
        <begin position="1"/>
        <end position="17"/>
    </location>
</feature>
<proteinExistence type="predicted"/>
<dbReference type="Pfam" id="PF09826">
    <property type="entry name" value="Beta_propel"/>
    <property type="match status" value="1"/>
</dbReference>
<keyword evidence="1" id="KW-0732">Signal</keyword>